<comment type="pathway">
    <text evidence="2">Amino-acid biosynthesis; L-arginine biosynthesis; N(2)-acetyl-L-ornithine from L-glutamate: step 4/4.</text>
</comment>
<evidence type="ECO:0000256" key="6">
    <source>
        <dbReference type="ARBA" id="ARBA00022898"/>
    </source>
</evidence>
<evidence type="ECO:0000256" key="5">
    <source>
        <dbReference type="ARBA" id="ARBA00021753"/>
    </source>
</evidence>
<gene>
    <name evidence="8" type="ORF">NADFUDRAFT_51245</name>
</gene>
<keyword evidence="9" id="KW-1185">Reference proteome</keyword>
<dbReference type="Proteomes" id="UP000095009">
    <property type="component" value="Unassembled WGS sequence"/>
</dbReference>
<dbReference type="NCBIfam" id="NF005685">
    <property type="entry name" value="PRK07483.1"/>
    <property type="match status" value="1"/>
</dbReference>
<evidence type="ECO:0000256" key="3">
    <source>
        <dbReference type="ARBA" id="ARBA00008954"/>
    </source>
</evidence>
<dbReference type="EC" id="2.6.1.11" evidence="4"/>
<name>A0A1E3PLB0_9ASCO</name>
<evidence type="ECO:0000313" key="9">
    <source>
        <dbReference type="Proteomes" id="UP000095009"/>
    </source>
</evidence>
<keyword evidence="6 7" id="KW-0663">Pyridoxal phosphate</keyword>
<dbReference type="GO" id="GO:0003992">
    <property type="term" value="F:N2-acetyl-L-ornithine:2-oxoglutarate 5-aminotransferase activity"/>
    <property type="evidence" value="ECO:0007669"/>
    <property type="project" value="UniProtKB-EC"/>
</dbReference>
<dbReference type="FunFam" id="3.40.640.10:FF:000004">
    <property type="entry name" value="Acetylornithine aminotransferase"/>
    <property type="match status" value="1"/>
</dbReference>
<accession>A0A1E3PLB0</accession>
<evidence type="ECO:0000256" key="4">
    <source>
        <dbReference type="ARBA" id="ARBA00012919"/>
    </source>
</evidence>
<dbReference type="PANTHER" id="PTHR43094">
    <property type="entry name" value="AMINOTRANSFERASE"/>
    <property type="match status" value="1"/>
</dbReference>
<dbReference type="Gene3D" id="3.40.640.10">
    <property type="entry name" value="Type I PLP-dependent aspartate aminotransferase-like (Major domain)"/>
    <property type="match status" value="1"/>
</dbReference>
<dbReference type="Pfam" id="PF00202">
    <property type="entry name" value="Aminotran_3"/>
    <property type="match status" value="1"/>
</dbReference>
<evidence type="ECO:0000256" key="1">
    <source>
        <dbReference type="ARBA" id="ARBA00001933"/>
    </source>
</evidence>
<dbReference type="InterPro" id="IPR015422">
    <property type="entry name" value="PyrdxlP-dep_Trfase_small"/>
</dbReference>
<dbReference type="GO" id="GO:0030170">
    <property type="term" value="F:pyridoxal phosphate binding"/>
    <property type="evidence" value="ECO:0007669"/>
    <property type="project" value="InterPro"/>
</dbReference>
<comment type="cofactor">
    <cofactor evidence="1">
        <name>pyridoxal 5'-phosphate</name>
        <dbReference type="ChEBI" id="CHEBI:597326"/>
    </cofactor>
</comment>
<reference evidence="8 9" key="1">
    <citation type="journal article" date="2016" name="Proc. Natl. Acad. Sci. U.S.A.">
        <title>Comparative genomics of biotechnologically important yeasts.</title>
        <authorList>
            <person name="Riley R."/>
            <person name="Haridas S."/>
            <person name="Wolfe K.H."/>
            <person name="Lopes M.R."/>
            <person name="Hittinger C.T."/>
            <person name="Goeker M."/>
            <person name="Salamov A.A."/>
            <person name="Wisecaver J.H."/>
            <person name="Long T.M."/>
            <person name="Calvey C.H."/>
            <person name="Aerts A.L."/>
            <person name="Barry K.W."/>
            <person name="Choi C."/>
            <person name="Clum A."/>
            <person name="Coughlan A.Y."/>
            <person name="Deshpande S."/>
            <person name="Douglass A.P."/>
            <person name="Hanson S.J."/>
            <person name="Klenk H.-P."/>
            <person name="LaButti K.M."/>
            <person name="Lapidus A."/>
            <person name="Lindquist E.A."/>
            <person name="Lipzen A.M."/>
            <person name="Meier-Kolthoff J.P."/>
            <person name="Ohm R.A."/>
            <person name="Otillar R.P."/>
            <person name="Pangilinan J.L."/>
            <person name="Peng Y."/>
            <person name="Rokas A."/>
            <person name="Rosa C.A."/>
            <person name="Scheuner C."/>
            <person name="Sibirny A.A."/>
            <person name="Slot J.C."/>
            <person name="Stielow J.B."/>
            <person name="Sun H."/>
            <person name="Kurtzman C.P."/>
            <person name="Blackwell M."/>
            <person name="Grigoriev I.V."/>
            <person name="Jeffries T.W."/>
        </authorList>
    </citation>
    <scope>NUCLEOTIDE SEQUENCE [LARGE SCALE GENOMIC DNA]</scope>
    <source>
        <strain evidence="8 9">DSM 6958</strain>
    </source>
</reference>
<proteinExistence type="inferred from homology"/>
<dbReference type="EMBL" id="KV454409">
    <property type="protein sequence ID" value="ODQ65974.1"/>
    <property type="molecule type" value="Genomic_DNA"/>
</dbReference>
<dbReference type="PANTHER" id="PTHR43094:SF1">
    <property type="entry name" value="AMINOTRANSFERASE CLASS-III"/>
    <property type="match status" value="1"/>
</dbReference>
<dbReference type="AlphaFoldDB" id="A0A1E3PLB0"/>
<dbReference type="GO" id="GO:0005829">
    <property type="term" value="C:cytosol"/>
    <property type="evidence" value="ECO:0007669"/>
    <property type="project" value="TreeGrafter"/>
</dbReference>
<dbReference type="CDD" id="cd00610">
    <property type="entry name" value="OAT_like"/>
    <property type="match status" value="1"/>
</dbReference>
<keyword evidence="8" id="KW-0808">Transferase</keyword>
<dbReference type="InterPro" id="IPR005814">
    <property type="entry name" value="Aminotrans_3"/>
</dbReference>
<sequence>MVTDSVVEPSLLHRSLHEKPILVDSAKGSYLYLSNEKRIIDGCGGAAVVSVGHSNEQVIADIHKQLQTVSYVHTLVYSTSPSEELANLILEGNPGGLCRAFFCSSGSEANESALKLSRQYFYEKGETQRVNYISRNLSFHGNCLGGMSLSGHVARRRPFEDIIPDNFHRVSAANSYRGKKEGESDEIYVSRLALELDAKFQELGSDTIIGFVAEPIVGASLGSMTAPGGYFKAMREVCDKYGALLIFDEVMCGSGRTGTFFAWEQENVVPDIVSIGKALGGGYGPVAGILIHQKIVNVLKKNSGCFNSGHTYQAHPISCAGALSVQKIIKKQNLLENVRKMGAKLGQMLHLELDDHPYVGDIRGRGLFWGIEFVNDKQTKEPFDPSLSFGNKVKDAIFNLGCAVYPGCGTVDGVKGDHILISPSFDITGEMIEEIVSIVKQGIVEASKSITN</sequence>
<organism evidence="8 9">
    <name type="scientific">Nadsonia fulvescens var. elongata DSM 6958</name>
    <dbReference type="NCBI Taxonomy" id="857566"/>
    <lineage>
        <taxon>Eukaryota</taxon>
        <taxon>Fungi</taxon>
        <taxon>Dikarya</taxon>
        <taxon>Ascomycota</taxon>
        <taxon>Saccharomycotina</taxon>
        <taxon>Dipodascomycetes</taxon>
        <taxon>Dipodascales</taxon>
        <taxon>Dipodascales incertae sedis</taxon>
        <taxon>Nadsonia</taxon>
    </lineage>
</organism>
<dbReference type="InterPro" id="IPR015424">
    <property type="entry name" value="PyrdxlP-dep_Trfase"/>
</dbReference>
<protein>
    <recommendedName>
        <fullName evidence="5">Acetylornithine aminotransferase, mitochondrial</fullName>
        <ecNumber evidence="4">2.6.1.11</ecNumber>
    </recommendedName>
</protein>
<dbReference type="STRING" id="857566.A0A1E3PLB0"/>
<comment type="similarity">
    <text evidence="3 7">Belongs to the class-III pyridoxal-phosphate-dependent aminotransferase family.</text>
</comment>
<dbReference type="SUPFAM" id="SSF53383">
    <property type="entry name" value="PLP-dependent transferases"/>
    <property type="match status" value="1"/>
</dbReference>
<evidence type="ECO:0000313" key="8">
    <source>
        <dbReference type="EMBL" id="ODQ65974.1"/>
    </source>
</evidence>
<dbReference type="OrthoDB" id="10261433at2759"/>
<dbReference type="InterPro" id="IPR015421">
    <property type="entry name" value="PyrdxlP-dep_Trfase_major"/>
</dbReference>
<evidence type="ECO:0000256" key="2">
    <source>
        <dbReference type="ARBA" id="ARBA00005024"/>
    </source>
</evidence>
<dbReference type="Gene3D" id="3.90.1150.10">
    <property type="entry name" value="Aspartate Aminotransferase, domain 1"/>
    <property type="match status" value="1"/>
</dbReference>
<evidence type="ECO:0000256" key="7">
    <source>
        <dbReference type="RuleBase" id="RU003560"/>
    </source>
</evidence>